<dbReference type="Pfam" id="PF00582">
    <property type="entry name" value="Usp"/>
    <property type="match status" value="1"/>
</dbReference>
<dbReference type="Gene3D" id="3.40.50.620">
    <property type="entry name" value="HUPs"/>
    <property type="match status" value="1"/>
</dbReference>
<dbReference type="OrthoDB" id="5419113at2"/>
<dbReference type="InterPro" id="IPR006015">
    <property type="entry name" value="Universal_stress_UspA"/>
</dbReference>
<dbReference type="Proteomes" id="UP000199092">
    <property type="component" value="Chromosome I"/>
</dbReference>
<evidence type="ECO:0000256" key="2">
    <source>
        <dbReference type="SAM" id="MobiDB-lite"/>
    </source>
</evidence>
<feature type="region of interest" description="Disordered" evidence="2">
    <location>
        <begin position="1"/>
        <end position="22"/>
    </location>
</feature>
<feature type="domain" description="UspA" evidence="3">
    <location>
        <begin position="26"/>
        <end position="142"/>
    </location>
</feature>
<dbReference type="PANTHER" id="PTHR46268:SF6">
    <property type="entry name" value="UNIVERSAL STRESS PROTEIN UP12"/>
    <property type="match status" value="1"/>
</dbReference>
<sequence>MSETQQTGSPRTSPGTGTSGAAAAPRVIVVGYSSKPEGRAALARALTEARARNAEVVVVHSSPDSELAGLRAELAASGVPHEIKEAADALDPAEELITTADARAAEFIVIGLRRRSPVGKLLLGSNAQRVLLDAACPVLAVKAETV</sequence>
<name>A0A1H1RGC6_9ACTN</name>
<evidence type="ECO:0000259" key="3">
    <source>
        <dbReference type="Pfam" id="PF00582"/>
    </source>
</evidence>
<dbReference type="RefSeq" id="WP_091411718.1">
    <property type="nucleotide sequence ID" value="NZ_LT629749.1"/>
</dbReference>
<evidence type="ECO:0000313" key="4">
    <source>
        <dbReference type="EMBL" id="SDS34758.1"/>
    </source>
</evidence>
<dbReference type="SUPFAM" id="SSF52402">
    <property type="entry name" value="Adenine nucleotide alpha hydrolases-like"/>
    <property type="match status" value="1"/>
</dbReference>
<dbReference type="InterPro" id="IPR014729">
    <property type="entry name" value="Rossmann-like_a/b/a_fold"/>
</dbReference>
<protein>
    <submittedName>
        <fullName evidence="4">Nucleotide-binding universal stress protein, UspA family</fullName>
    </submittedName>
</protein>
<evidence type="ECO:0000256" key="1">
    <source>
        <dbReference type="ARBA" id="ARBA00008791"/>
    </source>
</evidence>
<keyword evidence="5" id="KW-1185">Reference proteome</keyword>
<dbReference type="PRINTS" id="PR01438">
    <property type="entry name" value="UNVRSLSTRESS"/>
</dbReference>
<feature type="compositionally biased region" description="Low complexity" evidence="2">
    <location>
        <begin position="7"/>
        <end position="22"/>
    </location>
</feature>
<dbReference type="EMBL" id="LT629749">
    <property type="protein sequence ID" value="SDS34758.1"/>
    <property type="molecule type" value="Genomic_DNA"/>
</dbReference>
<comment type="similarity">
    <text evidence="1">Belongs to the universal stress protein A family.</text>
</comment>
<evidence type="ECO:0000313" key="5">
    <source>
        <dbReference type="Proteomes" id="UP000199092"/>
    </source>
</evidence>
<dbReference type="PANTHER" id="PTHR46268">
    <property type="entry name" value="STRESS RESPONSE PROTEIN NHAX"/>
    <property type="match status" value="1"/>
</dbReference>
<proteinExistence type="inferred from homology"/>
<dbReference type="CDD" id="cd00293">
    <property type="entry name" value="USP-like"/>
    <property type="match status" value="1"/>
</dbReference>
<dbReference type="InterPro" id="IPR006016">
    <property type="entry name" value="UspA"/>
</dbReference>
<reference evidence="4 5" key="1">
    <citation type="submission" date="2016-10" db="EMBL/GenBank/DDBJ databases">
        <authorList>
            <person name="de Groot N.N."/>
        </authorList>
    </citation>
    <scope>NUCLEOTIDE SEQUENCE [LARGE SCALE GENOMIC DNA]</scope>
    <source>
        <strain evidence="4 5">DSM 21741</strain>
    </source>
</reference>
<dbReference type="AlphaFoldDB" id="A0A1H1RGC6"/>
<accession>A0A1H1RGC6</accession>
<organism evidence="4 5">
    <name type="scientific">Friedmanniella luteola</name>
    <dbReference type="NCBI Taxonomy" id="546871"/>
    <lineage>
        <taxon>Bacteria</taxon>
        <taxon>Bacillati</taxon>
        <taxon>Actinomycetota</taxon>
        <taxon>Actinomycetes</taxon>
        <taxon>Propionibacteriales</taxon>
        <taxon>Nocardioidaceae</taxon>
        <taxon>Friedmanniella</taxon>
    </lineage>
</organism>
<dbReference type="STRING" id="546871.SAMN04488543_1551"/>
<gene>
    <name evidence="4" type="ORF">SAMN04488543_1551</name>
</gene>